<evidence type="ECO:0000313" key="2">
    <source>
        <dbReference type="Proteomes" id="UP001444071"/>
    </source>
</evidence>
<dbReference type="Proteomes" id="UP001444071">
    <property type="component" value="Unassembled WGS sequence"/>
</dbReference>
<proteinExistence type="predicted"/>
<sequence length="91" mass="10364">MRPSYFNIRSVSFVQPCGRGLFVTSTADRIPASDVSTNSPAHPTPIKLEEMQQLNSSKDTRESDTHELFYIGTKTHIQDWEDHNVLSDDRI</sequence>
<keyword evidence="2" id="KW-1185">Reference proteome</keyword>
<name>A0ABV0WNJ2_9TELE</name>
<accession>A0ABV0WNJ2</accession>
<evidence type="ECO:0000313" key="1">
    <source>
        <dbReference type="EMBL" id="MEQ2270654.1"/>
    </source>
</evidence>
<reference evidence="1 2" key="1">
    <citation type="submission" date="2021-06" db="EMBL/GenBank/DDBJ databases">
        <authorList>
            <person name="Palmer J.M."/>
        </authorList>
    </citation>
    <scope>NUCLEOTIDE SEQUENCE [LARGE SCALE GENOMIC DNA]</scope>
    <source>
        <strain evidence="1 2">XR_2019</strain>
        <tissue evidence="1">Muscle</tissue>
    </source>
</reference>
<organism evidence="1 2">
    <name type="scientific">Xenotaenia resolanae</name>
    <dbReference type="NCBI Taxonomy" id="208358"/>
    <lineage>
        <taxon>Eukaryota</taxon>
        <taxon>Metazoa</taxon>
        <taxon>Chordata</taxon>
        <taxon>Craniata</taxon>
        <taxon>Vertebrata</taxon>
        <taxon>Euteleostomi</taxon>
        <taxon>Actinopterygii</taxon>
        <taxon>Neopterygii</taxon>
        <taxon>Teleostei</taxon>
        <taxon>Neoteleostei</taxon>
        <taxon>Acanthomorphata</taxon>
        <taxon>Ovalentaria</taxon>
        <taxon>Atherinomorphae</taxon>
        <taxon>Cyprinodontiformes</taxon>
        <taxon>Goodeidae</taxon>
        <taxon>Xenotaenia</taxon>
    </lineage>
</organism>
<comment type="caution">
    <text evidence="1">The sequence shown here is derived from an EMBL/GenBank/DDBJ whole genome shotgun (WGS) entry which is preliminary data.</text>
</comment>
<protein>
    <submittedName>
        <fullName evidence="1">Uncharacterized protein</fullName>
    </submittedName>
</protein>
<dbReference type="EMBL" id="JAHRIM010060275">
    <property type="protein sequence ID" value="MEQ2270654.1"/>
    <property type="molecule type" value="Genomic_DNA"/>
</dbReference>
<gene>
    <name evidence="1" type="ORF">XENORESO_006569</name>
</gene>